<name>A0ABZ3IQC5_9FIRM</name>
<accession>A0ABZ3IQC5</accession>
<evidence type="ECO:0000313" key="1">
    <source>
        <dbReference type="EMBL" id="XFO67882.1"/>
    </source>
</evidence>
<reference evidence="1" key="1">
    <citation type="submission" date="2024-05" db="EMBL/GenBank/DDBJ databases">
        <title>Isolation and characterization of Sporomusa carbonis sp. nov., a carboxydotrophic hydrogenogen in the genus of Sporomusa isolated from a charcoal burning pile.</title>
        <authorList>
            <person name="Boeer T."/>
            <person name="Rosenbaum F."/>
            <person name="Eysell L."/>
            <person name="Mueller V."/>
            <person name="Daniel R."/>
            <person name="Poehlein A."/>
        </authorList>
    </citation>
    <scope>NUCLEOTIDE SEQUENCE [LARGE SCALE GENOMIC DNA]</scope>
    <source>
        <strain evidence="1">DSM 10669</strain>
    </source>
</reference>
<dbReference type="Proteomes" id="UP000216752">
    <property type="component" value="Chromosome"/>
</dbReference>
<sequence length="67" mass="7843">MWFLNKEGKREFNGGKQDWTAAASEAAKCRNFQLDVDEEIVADETVSCYNCRLRRWTMRSFVCCAQK</sequence>
<protein>
    <submittedName>
        <fullName evidence="1">Uncharacterized protein</fullName>
    </submittedName>
</protein>
<proteinExistence type="predicted"/>
<dbReference type="RefSeq" id="WP_094602965.1">
    <property type="nucleotide sequence ID" value="NZ_CP155573.1"/>
</dbReference>
<organism evidence="1 2">
    <name type="scientific">Sporomusa silvacetica DSM 10669</name>
    <dbReference type="NCBI Taxonomy" id="1123289"/>
    <lineage>
        <taxon>Bacteria</taxon>
        <taxon>Bacillati</taxon>
        <taxon>Bacillota</taxon>
        <taxon>Negativicutes</taxon>
        <taxon>Selenomonadales</taxon>
        <taxon>Sporomusaceae</taxon>
        <taxon>Sporomusa</taxon>
    </lineage>
</organism>
<evidence type="ECO:0000313" key="2">
    <source>
        <dbReference type="Proteomes" id="UP000216752"/>
    </source>
</evidence>
<dbReference type="EMBL" id="CP155573">
    <property type="protein sequence ID" value="XFO67882.1"/>
    <property type="molecule type" value="Genomic_DNA"/>
</dbReference>
<keyword evidence="2" id="KW-1185">Reference proteome</keyword>
<gene>
    <name evidence="1" type="ORF">SPSIL_041010</name>
</gene>